<gene>
    <name evidence="2" type="ORF">K450DRAFT_261181</name>
</gene>
<evidence type="ECO:0000313" key="3">
    <source>
        <dbReference type="Proteomes" id="UP001206595"/>
    </source>
</evidence>
<dbReference type="RefSeq" id="XP_051440549.1">
    <property type="nucleotide sequence ID" value="XM_051592275.1"/>
</dbReference>
<reference evidence="2" key="2">
    <citation type="journal article" date="2022" name="Proc. Natl. Acad. Sci. U.S.A.">
        <title>Diploid-dominant life cycles characterize the early evolution of Fungi.</title>
        <authorList>
            <person name="Amses K.R."/>
            <person name="Simmons D.R."/>
            <person name="Longcore J.E."/>
            <person name="Mondo S.J."/>
            <person name="Seto K."/>
            <person name="Jeronimo G.H."/>
            <person name="Bonds A.E."/>
            <person name="Quandt C.A."/>
            <person name="Davis W.J."/>
            <person name="Chang Y."/>
            <person name="Federici B.A."/>
            <person name="Kuo A."/>
            <person name="LaButti K."/>
            <person name="Pangilinan J."/>
            <person name="Andreopoulos W."/>
            <person name="Tritt A."/>
            <person name="Riley R."/>
            <person name="Hundley H."/>
            <person name="Johnson J."/>
            <person name="Lipzen A."/>
            <person name="Barry K."/>
            <person name="Lang B.F."/>
            <person name="Cuomo C.A."/>
            <person name="Buchler N.E."/>
            <person name="Grigoriev I.V."/>
            <person name="Spatafora J.W."/>
            <person name="Stajich J.E."/>
            <person name="James T.Y."/>
        </authorList>
    </citation>
    <scope>NUCLEOTIDE SEQUENCE</scope>
    <source>
        <strain evidence="2">AG</strain>
    </source>
</reference>
<feature type="compositionally biased region" description="Basic and acidic residues" evidence="1">
    <location>
        <begin position="86"/>
        <end position="99"/>
    </location>
</feature>
<keyword evidence="3" id="KW-1185">Reference proteome</keyword>
<accession>A0AAD5E4P1</accession>
<comment type="caution">
    <text evidence="2">The sequence shown here is derived from an EMBL/GenBank/DDBJ whole genome shotgun (WGS) entry which is preliminary data.</text>
</comment>
<dbReference type="Proteomes" id="UP001206595">
    <property type="component" value="Unassembled WGS sequence"/>
</dbReference>
<feature type="region of interest" description="Disordered" evidence="1">
    <location>
        <begin position="72"/>
        <end position="105"/>
    </location>
</feature>
<reference evidence="2" key="1">
    <citation type="submission" date="2021-06" db="EMBL/GenBank/DDBJ databases">
        <authorList>
            <consortium name="DOE Joint Genome Institute"/>
            <person name="Mondo S.J."/>
            <person name="Amses K.R."/>
            <person name="Simmons D.R."/>
            <person name="Longcore J.E."/>
            <person name="Seto K."/>
            <person name="Alves G.H."/>
            <person name="Bonds A.E."/>
            <person name="Quandt C.A."/>
            <person name="Davis W.J."/>
            <person name="Chang Y."/>
            <person name="Letcher P.M."/>
            <person name="Powell M.J."/>
            <person name="Kuo A."/>
            <person name="Labutti K."/>
            <person name="Pangilinan J."/>
            <person name="Andreopoulos W."/>
            <person name="Tritt A."/>
            <person name="Riley R."/>
            <person name="Hundley H."/>
            <person name="Johnson J."/>
            <person name="Lipzen A."/>
            <person name="Barry K."/>
            <person name="Berbee M.L."/>
            <person name="Buchler N.E."/>
            <person name="Grigoriev I.V."/>
            <person name="Spatafora J.W."/>
            <person name="Stajich J.E."/>
            <person name="James T.Y."/>
        </authorList>
    </citation>
    <scope>NUCLEOTIDE SEQUENCE</scope>
    <source>
        <strain evidence="2">AG</strain>
    </source>
</reference>
<name>A0AAD5E4P1_UMBRA</name>
<sequence>MLDIAAAINYSEEKTTATDIPRFYAEDAMKDFQLGDKNWENLIEKAKNQPSLRKMKQASMQRGLMEANHRKHREMAKSSLNAKKSKMSEPRHTPSEPKSPRFTTADYVVPPGMAIPRKPASMEQKITIAPKKAEDILWSPNKLEQSQDYYTSVSVSIISGNVVNADCTLTLTLWLSLGEAHTYPCRQLH</sequence>
<dbReference type="EMBL" id="MU620977">
    <property type="protein sequence ID" value="KAI8575545.1"/>
    <property type="molecule type" value="Genomic_DNA"/>
</dbReference>
<organism evidence="2 3">
    <name type="scientific">Umbelopsis ramanniana AG</name>
    <dbReference type="NCBI Taxonomy" id="1314678"/>
    <lineage>
        <taxon>Eukaryota</taxon>
        <taxon>Fungi</taxon>
        <taxon>Fungi incertae sedis</taxon>
        <taxon>Mucoromycota</taxon>
        <taxon>Mucoromycotina</taxon>
        <taxon>Umbelopsidomycetes</taxon>
        <taxon>Umbelopsidales</taxon>
        <taxon>Umbelopsidaceae</taxon>
        <taxon>Umbelopsis</taxon>
    </lineage>
</organism>
<evidence type="ECO:0000256" key="1">
    <source>
        <dbReference type="SAM" id="MobiDB-lite"/>
    </source>
</evidence>
<proteinExistence type="predicted"/>
<protein>
    <submittedName>
        <fullName evidence="2">Uncharacterized protein</fullName>
    </submittedName>
</protein>
<dbReference type="GeneID" id="75917618"/>
<evidence type="ECO:0000313" key="2">
    <source>
        <dbReference type="EMBL" id="KAI8575545.1"/>
    </source>
</evidence>
<dbReference type="AlphaFoldDB" id="A0AAD5E4P1"/>